<organism evidence="2 3">
    <name type="scientific">Candidatus Parabacteroides intestinipullorum</name>
    <dbReference type="NCBI Taxonomy" id="2838723"/>
    <lineage>
        <taxon>Bacteria</taxon>
        <taxon>Pseudomonadati</taxon>
        <taxon>Bacteroidota</taxon>
        <taxon>Bacteroidia</taxon>
        <taxon>Bacteroidales</taxon>
        <taxon>Tannerellaceae</taxon>
        <taxon>Parabacteroides</taxon>
    </lineage>
</organism>
<dbReference type="EMBL" id="DXEL01000061">
    <property type="protein sequence ID" value="HIX75197.1"/>
    <property type="molecule type" value="Genomic_DNA"/>
</dbReference>
<keyword evidence="1" id="KW-0812">Transmembrane</keyword>
<dbReference type="InterPro" id="IPR027853">
    <property type="entry name" value="DUF4492"/>
</dbReference>
<feature type="transmembrane region" description="Helical" evidence="1">
    <location>
        <begin position="32"/>
        <end position="52"/>
    </location>
</feature>
<sequence>MDEFEDKGKKHWLIRVYQFYLSGFKAMRLGRLLWVIILIKLFVLFFVLRLFFFPDFLGRFGSDREKADYISGELYERAID</sequence>
<reference evidence="2" key="1">
    <citation type="journal article" date="2021" name="PeerJ">
        <title>Extensive microbial diversity within the chicken gut microbiome revealed by metagenomics and culture.</title>
        <authorList>
            <person name="Gilroy R."/>
            <person name="Ravi A."/>
            <person name="Getino M."/>
            <person name="Pursley I."/>
            <person name="Horton D.L."/>
            <person name="Alikhan N.F."/>
            <person name="Baker D."/>
            <person name="Gharbi K."/>
            <person name="Hall N."/>
            <person name="Watson M."/>
            <person name="Adriaenssens E.M."/>
            <person name="Foster-Nyarko E."/>
            <person name="Jarju S."/>
            <person name="Secka A."/>
            <person name="Antonio M."/>
            <person name="Oren A."/>
            <person name="Chaudhuri R.R."/>
            <person name="La Ragione R."/>
            <person name="Hildebrand F."/>
            <person name="Pallen M.J."/>
        </authorList>
    </citation>
    <scope>NUCLEOTIDE SEQUENCE</scope>
    <source>
        <strain evidence="2">ChiGjej6B6-14162</strain>
    </source>
</reference>
<keyword evidence="1" id="KW-0472">Membrane</keyword>
<gene>
    <name evidence="2" type="ORF">H9977_09235</name>
</gene>
<evidence type="ECO:0000313" key="3">
    <source>
        <dbReference type="Proteomes" id="UP000886740"/>
    </source>
</evidence>
<dbReference type="Pfam" id="PF14899">
    <property type="entry name" value="DUF4492"/>
    <property type="match status" value="1"/>
</dbReference>
<reference evidence="2" key="2">
    <citation type="submission" date="2021-04" db="EMBL/GenBank/DDBJ databases">
        <authorList>
            <person name="Gilroy R."/>
        </authorList>
    </citation>
    <scope>NUCLEOTIDE SEQUENCE</scope>
    <source>
        <strain evidence="2">ChiGjej6B6-14162</strain>
    </source>
</reference>
<accession>A0A9D1X924</accession>
<keyword evidence="1" id="KW-1133">Transmembrane helix</keyword>
<comment type="caution">
    <text evidence="2">The sequence shown here is derived from an EMBL/GenBank/DDBJ whole genome shotgun (WGS) entry which is preliminary data.</text>
</comment>
<dbReference type="AlphaFoldDB" id="A0A9D1X924"/>
<evidence type="ECO:0000256" key="1">
    <source>
        <dbReference type="SAM" id="Phobius"/>
    </source>
</evidence>
<proteinExistence type="predicted"/>
<dbReference type="Proteomes" id="UP000886740">
    <property type="component" value="Unassembled WGS sequence"/>
</dbReference>
<evidence type="ECO:0000313" key="2">
    <source>
        <dbReference type="EMBL" id="HIX75197.1"/>
    </source>
</evidence>
<name>A0A9D1X924_9BACT</name>
<protein>
    <submittedName>
        <fullName evidence="2">DUF4492 domain-containing protein</fullName>
    </submittedName>
</protein>